<keyword evidence="6" id="KW-0479">Metal-binding</keyword>
<evidence type="ECO:0000256" key="2">
    <source>
        <dbReference type="ARBA" id="ARBA00022515"/>
    </source>
</evidence>
<keyword evidence="2" id="KW-0639">Primosome</keyword>
<keyword evidence="5" id="KW-0235">DNA replication</keyword>
<evidence type="ECO:0000256" key="5">
    <source>
        <dbReference type="ARBA" id="ARBA00022705"/>
    </source>
</evidence>
<dbReference type="Pfam" id="PF01807">
    <property type="entry name" value="Zn_ribbon_DnaG"/>
    <property type="match status" value="1"/>
</dbReference>
<evidence type="ECO:0000256" key="1">
    <source>
        <dbReference type="ARBA" id="ARBA00022478"/>
    </source>
</evidence>
<keyword evidence="3" id="KW-0808">Transferase</keyword>
<dbReference type="InterPro" id="IPR050219">
    <property type="entry name" value="DnaG_primase"/>
</dbReference>
<dbReference type="GO" id="GO:0003899">
    <property type="term" value="F:DNA-directed RNA polymerase activity"/>
    <property type="evidence" value="ECO:0007669"/>
    <property type="project" value="InterPro"/>
</dbReference>
<dbReference type="SMART" id="SM00493">
    <property type="entry name" value="TOPRIM"/>
    <property type="match status" value="1"/>
</dbReference>
<organism evidence="11">
    <name type="scientific">marine sediment metagenome</name>
    <dbReference type="NCBI Taxonomy" id="412755"/>
    <lineage>
        <taxon>unclassified sequences</taxon>
        <taxon>metagenomes</taxon>
        <taxon>ecological metagenomes</taxon>
    </lineage>
</organism>
<dbReference type="InterPro" id="IPR034154">
    <property type="entry name" value="TOPRIM_DnaG/twinkle"/>
</dbReference>
<keyword evidence="1" id="KW-0240">DNA-directed RNA polymerase</keyword>
<dbReference type="SUPFAM" id="SSF57783">
    <property type="entry name" value="Zinc beta-ribbon"/>
    <property type="match status" value="1"/>
</dbReference>
<keyword evidence="4" id="KW-0548">Nucleotidyltransferase</keyword>
<dbReference type="GO" id="GO:0003677">
    <property type="term" value="F:DNA binding"/>
    <property type="evidence" value="ECO:0007669"/>
    <property type="project" value="InterPro"/>
</dbReference>
<dbReference type="GO" id="GO:0006269">
    <property type="term" value="P:DNA replication, synthesis of primer"/>
    <property type="evidence" value="ECO:0007669"/>
    <property type="project" value="UniProtKB-KW"/>
</dbReference>
<keyword evidence="8" id="KW-0862">Zinc</keyword>
<dbReference type="CDD" id="cd01029">
    <property type="entry name" value="TOPRIM_primases"/>
    <property type="match status" value="1"/>
</dbReference>
<dbReference type="Gene3D" id="3.40.1360.10">
    <property type="match status" value="1"/>
</dbReference>
<evidence type="ECO:0000259" key="10">
    <source>
        <dbReference type="PROSITE" id="PS50880"/>
    </source>
</evidence>
<dbReference type="InterPro" id="IPR002694">
    <property type="entry name" value="Znf_CHC2"/>
</dbReference>
<comment type="caution">
    <text evidence="11">The sequence shown here is derived from an EMBL/GenBank/DDBJ whole genome shotgun (WGS) entry which is preliminary data.</text>
</comment>
<dbReference type="GO" id="GO:1990077">
    <property type="term" value="C:primosome complex"/>
    <property type="evidence" value="ECO:0007669"/>
    <property type="project" value="UniProtKB-KW"/>
</dbReference>
<feature type="domain" description="Toprim" evidence="10">
    <location>
        <begin position="162"/>
        <end position="246"/>
    </location>
</feature>
<dbReference type="EMBL" id="LAZR01022480">
    <property type="protein sequence ID" value="KKL81722.1"/>
    <property type="molecule type" value="Genomic_DNA"/>
</dbReference>
<dbReference type="PANTHER" id="PTHR30313:SF2">
    <property type="entry name" value="DNA PRIMASE"/>
    <property type="match status" value="1"/>
</dbReference>
<proteinExistence type="predicted"/>
<dbReference type="InterPro" id="IPR006171">
    <property type="entry name" value="TOPRIM_dom"/>
</dbReference>
<feature type="non-terminal residue" evidence="11">
    <location>
        <position position="282"/>
    </location>
</feature>
<gene>
    <name evidence="11" type="ORF">LCGC14_1991940</name>
</gene>
<dbReference type="PANTHER" id="PTHR30313">
    <property type="entry name" value="DNA PRIMASE"/>
    <property type="match status" value="1"/>
</dbReference>
<name>A0A0F9I2Y6_9ZZZZ</name>
<reference evidence="11" key="1">
    <citation type="journal article" date="2015" name="Nature">
        <title>Complex archaea that bridge the gap between prokaryotes and eukaryotes.</title>
        <authorList>
            <person name="Spang A."/>
            <person name="Saw J.H."/>
            <person name="Jorgensen S.L."/>
            <person name="Zaremba-Niedzwiedzka K."/>
            <person name="Martijn J."/>
            <person name="Lind A.E."/>
            <person name="van Eijk R."/>
            <person name="Schleper C."/>
            <person name="Guy L."/>
            <person name="Ettema T.J."/>
        </authorList>
    </citation>
    <scope>NUCLEOTIDE SEQUENCE</scope>
</reference>
<evidence type="ECO:0000256" key="8">
    <source>
        <dbReference type="ARBA" id="ARBA00022833"/>
    </source>
</evidence>
<evidence type="ECO:0000256" key="6">
    <source>
        <dbReference type="ARBA" id="ARBA00022723"/>
    </source>
</evidence>
<sequence length="282" mass="31781">MSKQAIEKLLKDAGSIPGKKDFWTCPFPAHNDTNPSFKIKILDGKWGYYCFGCGEHGDIYDLEDLVKQRAKGTAYKEKNGKPMQKATQKAEAKIYTLKEIENAGRAYRYTNPDTNRIELIVLRRPRGSTPPYVQYRPESGGYITGGLSRLPLLNRGAIRNTSVVVVVEGEKDVEALHRVGIVATTKPCGSQRPDLADWTPLYGKKVFLWPDNDEPGLKYMEAVKELLRPHCDLYWIDPRRYGLGDKQDAYDYLEKIGWNRDVARLPLDEAVPCGAAKGVADE</sequence>
<keyword evidence="9" id="KW-0804">Transcription</keyword>
<dbReference type="SUPFAM" id="SSF56731">
    <property type="entry name" value="DNA primase core"/>
    <property type="match status" value="1"/>
</dbReference>
<dbReference type="PROSITE" id="PS50880">
    <property type="entry name" value="TOPRIM"/>
    <property type="match status" value="1"/>
</dbReference>
<dbReference type="GO" id="GO:0000428">
    <property type="term" value="C:DNA-directed RNA polymerase complex"/>
    <property type="evidence" value="ECO:0007669"/>
    <property type="project" value="UniProtKB-KW"/>
</dbReference>
<evidence type="ECO:0000256" key="4">
    <source>
        <dbReference type="ARBA" id="ARBA00022695"/>
    </source>
</evidence>
<evidence type="ECO:0000313" key="11">
    <source>
        <dbReference type="EMBL" id="KKL81722.1"/>
    </source>
</evidence>
<evidence type="ECO:0000256" key="3">
    <source>
        <dbReference type="ARBA" id="ARBA00022679"/>
    </source>
</evidence>
<protein>
    <recommendedName>
        <fullName evidence="10">Toprim domain-containing protein</fullName>
    </recommendedName>
</protein>
<dbReference type="Gene3D" id="3.90.580.10">
    <property type="entry name" value="Zinc finger, CHC2-type domain"/>
    <property type="match status" value="1"/>
</dbReference>
<accession>A0A0F9I2Y6</accession>
<dbReference type="GO" id="GO:0005737">
    <property type="term" value="C:cytoplasm"/>
    <property type="evidence" value="ECO:0007669"/>
    <property type="project" value="TreeGrafter"/>
</dbReference>
<evidence type="ECO:0000256" key="7">
    <source>
        <dbReference type="ARBA" id="ARBA00022771"/>
    </source>
</evidence>
<dbReference type="AlphaFoldDB" id="A0A0F9I2Y6"/>
<dbReference type="SMART" id="SM00400">
    <property type="entry name" value="ZnF_CHCC"/>
    <property type="match status" value="1"/>
</dbReference>
<dbReference type="InterPro" id="IPR036977">
    <property type="entry name" value="DNA_primase_Znf_CHC2"/>
</dbReference>
<evidence type="ECO:0000256" key="9">
    <source>
        <dbReference type="ARBA" id="ARBA00023163"/>
    </source>
</evidence>
<keyword evidence="7" id="KW-0863">Zinc-finger</keyword>
<dbReference type="GO" id="GO:0008270">
    <property type="term" value="F:zinc ion binding"/>
    <property type="evidence" value="ECO:0007669"/>
    <property type="project" value="UniProtKB-KW"/>
</dbReference>